<dbReference type="EMBL" id="KC246874">
    <property type="protein sequence ID" value="AHF26277.1"/>
    <property type="molecule type" value="Genomic_DNA"/>
</dbReference>
<protein>
    <submittedName>
        <fullName evidence="1">Uncharacterized protein</fullName>
    </submittedName>
</protein>
<organism evidence="1">
    <name type="scientific">uncultured bacterium Contig1777_n_1791_cl</name>
    <dbReference type="NCBI Taxonomy" id="1393515"/>
    <lineage>
        <taxon>Bacteria</taxon>
        <taxon>environmental samples</taxon>
    </lineage>
</organism>
<reference evidence="1" key="1">
    <citation type="journal article" date="2013" name="PLoS ONE">
        <title>Metagenomic insights into the carbohydrate-active enzymes carried by the microorganisms adhering to solid digesta in the rumen of cows.</title>
        <authorList>
            <person name="Wang L."/>
            <person name="Hatem A."/>
            <person name="Catalyurek U.V."/>
            <person name="Morrison M."/>
            <person name="Yu Z."/>
        </authorList>
    </citation>
    <scope>NUCLEOTIDE SEQUENCE</scope>
</reference>
<name>W0FTI0_9BACT</name>
<evidence type="ECO:0000313" key="1">
    <source>
        <dbReference type="EMBL" id="AHF26277.1"/>
    </source>
</evidence>
<proteinExistence type="predicted"/>
<sequence length="32" mass="3599">MDSSTMSSMTCSRRVSLIMAFPPYFTATIRPL</sequence>
<dbReference type="AlphaFoldDB" id="W0FTI0"/>
<accession>W0FTI0</accession>